<feature type="region of interest" description="Disordered" evidence="1">
    <location>
        <begin position="60"/>
        <end position="86"/>
    </location>
</feature>
<protein>
    <submittedName>
        <fullName evidence="2">Uncharacterized protein</fullName>
    </submittedName>
</protein>
<organism evidence="2 3">
    <name type="scientific">Trichinella britovi</name>
    <name type="common">Parasitic roundworm</name>
    <dbReference type="NCBI Taxonomy" id="45882"/>
    <lineage>
        <taxon>Eukaryota</taxon>
        <taxon>Metazoa</taxon>
        <taxon>Ecdysozoa</taxon>
        <taxon>Nematoda</taxon>
        <taxon>Enoplea</taxon>
        <taxon>Dorylaimia</taxon>
        <taxon>Trichinellida</taxon>
        <taxon>Trichinellidae</taxon>
        <taxon>Trichinella</taxon>
    </lineage>
</organism>
<accession>A0A0V1C635</accession>
<comment type="caution">
    <text evidence="2">The sequence shown here is derived from an EMBL/GenBank/DDBJ whole genome shotgun (WGS) entry which is preliminary data.</text>
</comment>
<evidence type="ECO:0000313" key="3">
    <source>
        <dbReference type="Proteomes" id="UP000054653"/>
    </source>
</evidence>
<dbReference type="AlphaFoldDB" id="A0A0V1C635"/>
<sequence>MLIICLVFREFCLQIVRTCRSTGIEMPDSPKFYEQARKNDTVSLERGIPSVLTGASSRMYSASRREISQTKSSRGSKSRNKVSVGEPAEGSLSCFQTKVISDVWYLGVLRRSNFCGSIDDLCNMTVGSSVVVLWLILCLAVI</sequence>
<evidence type="ECO:0000256" key="1">
    <source>
        <dbReference type="SAM" id="MobiDB-lite"/>
    </source>
</evidence>
<evidence type="ECO:0000313" key="2">
    <source>
        <dbReference type="EMBL" id="KRY44610.1"/>
    </source>
</evidence>
<dbReference type="Proteomes" id="UP000054653">
    <property type="component" value="Unassembled WGS sequence"/>
</dbReference>
<dbReference type="EMBL" id="JYDI01000529">
    <property type="protein sequence ID" value="KRY44610.1"/>
    <property type="molecule type" value="Genomic_DNA"/>
</dbReference>
<proteinExistence type="predicted"/>
<keyword evidence="3" id="KW-1185">Reference proteome</keyword>
<reference evidence="2 3" key="1">
    <citation type="submission" date="2015-01" db="EMBL/GenBank/DDBJ databases">
        <title>Evolution of Trichinella species and genotypes.</title>
        <authorList>
            <person name="Korhonen P.K."/>
            <person name="Edoardo P."/>
            <person name="Giuseppe L.R."/>
            <person name="Gasser R.B."/>
        </authorList>
    </citation>
    <scope>NUCLEOTIDE SEQUENCE [LARGE SCALE GENOMIC DNA]</scope>
    <source>
        <strain evidence="2">ISS120</strain>
    </source>
</reference>
<gene>
    <name evidence="2" type="ORF">T03_7827</name>
</gene>
<name>A0A0V1C635_TRIBR</name>